<dbReference type="EMBL" id="JANBPK010000765">
    <property type="protein sequence ID" value="KAJ2932664.1"/>
    <property type="molecule type" value="Genomic_DNA"/>
</dbReference>
<dbReference type="Pfam" id="PF24883">
    <property type="entry name" value="NPHP3_N"/>
    <property type="match status" value="2"/>
</dbReference>
<reference evidence="4" key="1">
    <citation type="submission" date="2022-06" db="EMBL/GenBank/DDBJ databases">
        <title>Genome Sequence of Candolleomyces eurysporus.</title>
        <authorList>
            <person name="Buettner E."/>
        </authorList>
    </citation>
    <scope>NUCLEOTIDE SEQUENCE</scope>
    <source>
        <strain evidence="4">VTCC 930004</strain>
    </source>
</reference>
<gene>
    <name evidence="4" type="ORF">H1R20_g4430</name>
</gene>
<dbReference type="PANTHER" id="PTHR10039">
    <property type="entry name" value="AMELOGENIN"/>
    <property type="match status" value="1"/>
</dbReference>
<dbReference type="SUPFAM" id="SSF52540">
    <property type="entry name" value="P-loop containing nucleoside triphosphate hydrolases"/>
    <property type="match status" value="2"/>
</dbReference>
<evidence type="ECO:0000313" key="5">
    <source>
        <dbReference type="Proteomes" id="UP001140091"/>
    </source>
</evidence>
<sequence>MKQYTETPQPVRTRITAIPLHPRVRSTIYPLTFILTFKSLSLHSLPLSSPKPRNPNLWSHAVKLVPSHFKKRPNPAQDTAVVVSVGMAPSHSVARSDPDLQLPEANTTGKSTPDYSSQIAIRDSRNENEIPESSNIAAPASSLFKAHPTPYGNNTQQLHDVHWSSHVYSSVHHHYGLYSTTPWNHIIPSDGWQLLLQNTSPNALHNSNHRFDAPKCDEDTRIEVIDEITNWIEDHESPQRLLCMTGAAGSGKSALQQTIAEICGRDGTLAPSYVFSASDPTRNNVKALVPTIALQLGTTHPALKEHIKASVEANPSIFSRPPRAQMDALIVRPFTNLRIELPCVMLIDGLDECIREDHQAELLAAVEECIVGSGLPLRSFITSRPESAISSALGSGGHLHGIAYHIQLGEEYDATEGIRRYLRRKFSEIGLRIGDPRWFTEENIETIVTAASGRFVYATTVWRYISDPRASPTARLKIILSRIPPPQGRSALDVLYAEVLSLAKEAYEAIHTERDFLLLFRAHQVHSLPATLPGFISSESMTQAVDMVLGLEPKAIETLTTDLLSLVALEEDDQGGQRLRLYHKSFSYFLDDEHRAQSLSIPAVDDVHAYIAKRCMHTIVQFPLELESFPDKWAKIQLPEPDLKTLQAAIAFLPNSLRCARAVAVESELVGFAHQGGWQRLDKLLPLLYDCSGYRARYDDPKCDDDTRLEVTTELMNWIEDRSCSQRLLCMTGAAGAGKSALQQTIAELCGTSNILGSAFFFGEADPTRNAVTPVVPTIAFQLGLANPALKEAITLAIDNDPTIFSRSLQEQMDKLIVGPVLGLTDPKALPAYAILIDGLDECKGEHHQSELLTAIKNSLLACGLPFRIFIASRPEWAIRSALDPGGDLHELAYHIQLSDKYDATADIRRYLWRRLRDIGHKSRDPRAQSRLWPAAEDIEILVRAASGQFIYAATVVKYVSKPRVSPFDRLRTVLTWTPAENQLARPFETIDCLYASILSEAKAAYEAVDVYRERDFLLLFRAYHMKDTKGLSGLNLHFIHTTALNAVLGLEEQAHESLISDLQSLVVYEPSQSHDFKLRSYHRSFSEFMENESRSQALFVPTSRVYAHIAKCSLQKIRQCPLTMIPDSYFNLDNLPTAPRTALISVFAFLTCILDGAPIDDEIIAFSRKQGWKTIDKLLFSIKPIQNHWAHEVVLPRLVDILSVSIDRIRDEAPELVAGLVKRREKWTLGLQEKEERLEISDRGWWKFTSRTRRRIGRATL</sequence>
<evidence type="ECO:0000256" key="1">
    <source>
        <dbReference type="ARBA" id="ARBA00022737"/>
    </source>
</evidence>
<keyword evidence="5" id="KW-1185">Reference proteome</keyword>
<proteinExistence type="predicted"/>
<feature type="domain" description="Nephrocystin 3-like N-terminal" evidence="3">
    <location>
        <begin position="227"/>
        <end position="384"/>
    </location>
</feature>
<evidence type="ECO:0000313" key="4">
    <source>
        <dbReference type="EMBL" id="KAJ2932664.1"/>
    </source>
</evidence>
<protein>
    <recommendedName>
        <fullName evidence="3">Nephrocystin 3-like N-terminal domain-containing protein</fullName>
    </recommendedName>
</protein>
<accession>A0A9W8MLA4</accession>
<comment type="caution">
    <text evidence="4">The sequence shown here is derived from an EMBL/GenBank/DDBJ whole genome shotgun (WGS) entry which is preliminary data.</text>
</comment>
<dbReference type="Proteomes" id="UP001140091">
    <property type="component" value="Unassembled WGS sequence"/>
</dbReference>
<feature type="compositionally biased region" description="Polar residues" evidence="2">
    <location>
        <begin position="104"/>
        <end position="117"/>
    </location>
</feature>
<evidence type="ECO:0000256" key="2">
    <source>
        <dbReference type="SAM" id="MobiDB-lite"/>
    </source>
</evidence>
<dbReference type="OrthoDB" id="538223at2759"/>
<evidence type="ECO:0000259" key="3">
    <source>
        <dbReference type="Pfam" id="PF24883"/>
    </source>
</evidence>
<keyword evidence="1" id="KW-0677">Repeat</keyword>
<feature type="non-terminal residue" evidence="4">
    <location>
        <position position="1"/>
    </location>
</feature>
<dbReference type="Gene3D" id="3.40.50.300">
    <property type="entry name" value="P-loop containing nucleotide triphosphate hydrolases"/>
    <property type="match status" value="1"/>
</dbReference>
<dbReference type="AlphaFoldDB" id="A0A9W8MLA4"/>
<organism evidence="4 5">
    <name type="scientific">Candolleomyces eurysporus</name>
    <dbReference type="NCBI Taxonomy" id="2828524"/>
    <lineage>
        <taxon>Eukaryota</taxon>
        <taxon>Fungi</taxon>
        <taxon>Dikarya</taxon>
        <taxon>Basidiomycota</taxon>
        <taxon>Agaricomycotina</taxon>
        <taxon>Agaricomycetes</taxon>
        <taxon>Agaricomycetidae</taxon>
        <taxon>Agaricales</taxon>
        <taxon>Agaricineae</taxon>
        <taxon>Psathyrellaceae</taxon>
        <taxon>Candolleomyces</taxon>
    </lineage>
</organism>
<dbReference type="InterPro" id="IPR056884">
    <property type="entry name" value="NPHP3-like_N"/>
</dbReference>
<feature type="region of interest" description="Disordered" evidence="2">
    <location>
        <begin position="92"/>
        <end position="117"/>
    </location>
</feature>
<dbReference type="PANTHER" id="PTHR10039:SF17">
    <property type="entry name" value="FUNGAL STAND N-TERMINAL GOODBYE DOMAIN-CONTAINING PROTEIN-RELATED"/>
    <property type="match status" value="1"/>
</dbReference>
<name>A0A9W8MLA4_9AGAR</name>
<dbReference type="InterPro" id="IPR027417">
    <property type="entry name" value="P-loop_NTPase"/>
</dbReference>
<feature type="domain" description="Nephrocystin 3-like N-terminal" evidence="3">
    <location>
        <begin position="714"/>
        <end position="874"/>
    </location>
</feature>